<evidence type="ECO:0000256" key="2">
    <source>
        <dbReference type="ARBA" id="ARBA00009496"/>
    </source>
</evidence>
<comment type="catalytic activity">
    <reaction evidence="9">
        <text>DNA(n) + a 2'-deoxyribonucleoside 5'-triphosphate = DNA(n+1) + diphosphate</text>
        <dbReference type="Rhea" id="RHEA:22508"/>
        <dbReference type="Rhea" id="RHEA-COMP:17339"/>
        <dbReference type="Rhea" id="RHEA-COMP:17340"/>
        <dbReference type="ChEBI" id="CHEBI:33019"/>
        <dbReference type="ChEBI" id="CHEBI:61560"/>
        <dbReference type="ChEBI" id="CHEBI:173112"/>
        <dbReference type="EC" id="2.7.7.7"/>
    </reaction>
</comment>
<dbReference type="Gene3D" id="1.10.10.1600">
    <property type="entry name" value="Bacterial DNA polymerase III alpha subunit, thumb domain"/>
    <property type="match status" value="1"/>
</dbReference>
<dbReference type="Pfam" id="PF20914">
    <property type="entry name" value="DNA_pol_IIIA_C"/>
    <property type="match status" value="1"/>
</dbReference>
<evidence type="ECO:0000313" key="11">
    <source>
        <dbReference type="EMBL" id="GAA4108195.1"/>
    </source>
</evidence>
<dbReference type="InterPro" id="IPR004365">
    <property type="entry name" value="NA-bd_OB_tRNA"/>
</dbReference>
<reference evidence="12" key="1">
    <citation type="journal article" date="2019" name="Int. J. Syst. Evol. Microbiol.">
        <title>The Global Catalogue of Microorganisms (GCM) 10K type strain sequencing project: providing services to taxonomists for standard genome sequencing and annotation.</title>
        <authorList>
            <consortium name="The Broad Institute Genomics Platform"/>
            <consortium name="The Broad Institute Genome Sequencing Center for Infectious Disease"/>
            <person name="Wu L."/>
            <person name="Ma J."/>
        </authorList>
    </citation>
    <scope>NUCLEOTIDE SEQUENCE [LARGE SCALE GENOMIC DNA]</scope>
    <source>
        <strain evidence="12">JCM 16703</strain>
    </source>
</reference>
<evidence type="ECO:0000256" key="7">
    <source>
        <dbReference type="ARBA" id="ARBA00022705"/>
    </source>
</evidence>
<dbReference type="InterPro" id="IPR016195">
    <property type="entry name" value="Pol/histidinol_Pase-like"/>
</dbReference>
<dbReference type="Proteomes" id="UP001501495">
    <property type="component" value="Unassembled WGS sequence"/>
</dbReference>
<dbReference type="NCBIfam" id="NF004226">
    <property type="entry name" value="PRK05673.1"/>
    <property type="match status" value="1"/>
</dbReference>
<accession>A0ABP7X9C7</accession>
<dbReference type="InterPro" id="IPR048472">
    <property type="entry name" value="DNA_pol_IIIA_C"/>
</dbReference>
<dbReference type="PANTHER" id="PTHR32294:SF0">
    <property type="entry name" value="DNA POLYMERASE III SUBUNIT ALPHA"/>
    <property type="match status" value="1"/>
</dbReference>
<protein>
    <recommendedName>
        <fullName evidence="4">DNA polymerase III subunit alpha</fullName>
        <ecNumber evidence="3">2.7.7.7</ecNumber>
    </recommendedName>
</protein>
<dbReference type="SUPFAM" id="SSF89550">
    <property type="entry name" value="PHP domain-like"/>
    <property type="match status" value="1"/>
</dbReference>
<evidence type="ECO:0000313" key="12">
    <source>
        <dbReference type="Proteomes" id="UP001501495"/>
    </source>
</evidence>
<gene>
    <name evidence="11" type="primary">dnaE</name>
    <name evidence="11" type="ORF">GCM10022215_01710</name>
</gene>
<dbReference type="EMBL" id="BAAAZH010000001">
    <property type="protein sequence ID" value="GAA4108195.1"/>
    <property type="molecule type" value="Genomic_DNA"/>
</dbReference>
<evidence type="ECO:0000256" key="8">
    <source>
        <dbReference type="ARBA" id="ARBA00022932"/>
    </source>
</evidence>
<dbReference type="SMART" id="SM00481">
    <property type="entry name" value="POLIIIAc"/>
    <property type="match status" value="1"/>
</dbReference>
<evidence type="ECO:0000256" key="9">
    <source>
        <dbReference type="ARBA" id="ARBA00049244"/>
    </source>
</evidence>
<dbReference type="NCBIfam" id="TIGR00594">
    <property type="entry name" value="polc"/>
    <property type="match status" value="1"/>
</dbReference>
<dbReference type="Gene3D" id="1.10.150.870">
    <property type="match status" value="1"/>
</dbReference>
<dbReference type="CDD" id="cd12113">
    <property type="entry name" value="PHP_PolIIIA_DnaE3"/>
    <property type="match status" value="1"/>
</dbReference>
<dbReference type="Pfam" id="PF01336">
    <property type="entry name" value="tRNA_anti-codon"/>
    <property type="match status" value="1"/>
</dbReference>
<name>A0ABP7X9C7_9ACTN</name>
<dbReference type="InterPro" id="IPR004013">
    <property type="entry name" value="PHP_dom"/>
</dbReference>
<dbReference type="EC" id="2.7.7.7" evidence="3"/>
<dbReference type="Gene3D" id="3.20.20.140">
    <property type="entry name" value="Metal-dependent hydrolases"/>
    <property type="match status" value="1"/>
</dbReference>
<sequence length="1184" mass="130470">MATGDSFVHLHVHTEYSMLDGASLLDGLFTRVSDLGMPAIAMTDHGNLHGAYDFYSKARKYGVQPIIGIEAYITPGTARGERRRVRWGKGDIAEEGGDDVAGGGAYTHMTMWAESTEGMHNLFRLSSRSSLEGYFYKPRMDKEILAEHSKGLIVSTGCPSGAIQTRLRLGQWDEAVQEAGELQDIFGPENVFLELMDHGISIEKRVRDDLLRLGREMGIPPLATNDSHYNNPDDAAAHDALICVASGKRLSDTNRLKFDGGGYYIKSPAEMRELWAVQFGMPEACDNTLAIAERCSVEFTESTGGYMARADVPAGETEESWFRKEVWRGIEMRYPGERLTAEVRDRVEMELGVISQKGYCGYYLVVADFIQWAKDNGIRVGPGRGSGAGSIAAYALRITDLCPLEHGLFFERFLNPERPSMPDFDIDFDDQRRGEVIAYVAEKYGSDKVAMIATFGRLKSKAAIKDAARVLDHGFAISDRITKAMPPDVMGKGVPLKELFNPEHKRYNDGQEFRALHDADADVRTIYQTALGLEGQIRNWGVHAAGVIMSSEPLIDIVPIMARPQDGAIITQFDYPMCESLGLVKMDFLGLSNLHILEDAVANIAANRGETVVLEELPFDDRPTYELMGRGDTLGVFQLDGGGMRALLRSMQPDQFADITAVSALYRPGPMGADSHNKYAHRKNGRQPIEPIHPALAEALEPVLGETYGLIVYQEQVMAIAQVLAGFSLGAADNMRRAMGKKKKEELDKQYAGFRDGMLERGYPQDAVDTLWEILVPFADYAFNKSHSAAYGVITYWTAYLKANYPTEYMAALLTSVKDDKDKMAIYLGECRRMKIQVLPPDVNESAHDFTPVGTDIRFGLTAIRNVGANVVDHIVAARREKGRFTDFNDFMSKVPLPACNKRVIESLIKAGAFDDLKHCRRALVAVHESAVDQYVDIKKNEAIGQDSLFGGLGDADDSGFGVSVTIPDIEEWEKMTLLGHERDMLGLYVSDHPLLGLEHVLSTGTDCSIGALLADEERGDGSPIAVSGLVTSVQRKITKKGDSWAMVTLEDLDGAIDVLFFPSAYQLVSTHLTQDAIITVKGRLSRSKDTPEIHGQEVSLPDLSQGSNGPVVIRLPQTRVNMATVDNLKDVLATHPGVTEVHLQVLMREKTVVMRVGDRHRVTPTPALFADLKQLLGPGCLTN</sequence>
<dbReference type="InterPro" id="IPR003141">
    <property type="entry name" value="Pol/His_phosphatase_N"/>
</dbReference>
<keyword evidence="8" id="KW-0239">DNA-directed DNA polymerase</keyword>
<dbReference type="Pfam" id="PF07733">
    <property type="entry name" value="DNA_pol3_alpha"/>
    <property type="match status" value="1"/>
</dbReference>
<dbReference type="InterPro" id="IPR004805">
    <property type="entry name" value="DnaE2/DnaE/PolC"/>
</dbReference>
<dbReference type="InterPro" id="IPR040982">
    <property type="entry name" value="DNA_pol3_finger"/>
</dbReference>
<keyword evidence="6" id="KW-0548">Nucleotidyltransferase</keyword>
<dbReference type="InterPro" id="IPR029460">
    <property type="entry name" value="DNAPol_HHH"/>
</dbReference>
<evidence type="ECO:0000256" key="3">
    <source>
        <dbReference type="ARBA" id="ARBA00012417"/>
    </source>
</evidence>
<dbReference type="Pfam" id="PF02811">
    <property type="entry name" value="PHP"/>
    <property type="match status" value="1"/>
</dbReference>
<dbReference type="InterPro" id="IPR011708">
    <property type="entry name" value="DNA_pol3_alpha_NTPase_dom"/>
</dbReference>
<organism evidence="11 12">
    <name type="scientific">Nocardioides fonticola</name>
    <dbReference type="NCBI Taxonomy" id="450363"/>
    <lineage>
        <taxon>Bacteria</taxon>
        <taxon>Bacillati</taxon>
        <taxon>Actinomycetota</taxon>
        <taxon>Actinomycetes</taxon>
        <taxon>Propionibacteriales</taxon>
        <taxon>Nocardioidaceae</taxon>
        <taxon>Nocardioides</taxon>
    </lineage>
</organism>
<evidence type="ECO:0000256" key="1">
    <source>
        <dbReference type="ARBA" id="ARBA00004496"/>
    </source>
</evidence>
<comment type="subcellular location">
    <subcellularLocation>
        <location evidence="1">Cytoplasm</location>
    </subcellularLocation>
</comment>
<evidence type="ECO:0000256" key="6">
    <source>
        <dbReference type="ARBA" id="ARBA00022695"/>
    </source>
</evidence>
<proteinExistence type="inferred from homology"/>
<keyword evidence="12" id="KW-1185">Reference proteome</keyword>
<feature type="domain" description="Polymerase/histidinol phosphatase N-terminal" evidence="10">
    <location>
        <begin position="8"/>
        <end position="75"/>
    </location>
</feature>
<evidence type="ECO:0000256" key="4">
    <source>
        <dbReference type="ARBA" id="ARBA00019114"/>
    </source>
</evidence>
<dbReference type="CDD" id="cd04485">
    <property type="entry name" value="DnaE_OBF"/>
    <property type="match status" value="1"/>
</dbReference>
<dbReference type="Pfam" id="PF17657">
    <property type="entry name" value="DNA_pol3_finger"/>
    <property type="match status" value="1"/>
</dbReference>
<dbReference type="InterPro" id="IPR041931">
    <property type="entry name" value="DNA_pol3_alpha_thumb_dom"/>
</dbReference>
<comment type="caution">
    <text evidence="11">The sequence shown here is derived from an EMBL/GenBank/DDBJ whole genome shotgun (WGS) entry which is preliminary data.</text>
</comment>
<keyword evidence="7" id="KW-0235">DNA replication</keyword>
<evidence type="ECO:0000259" key="10">
    <source>
        <dbReference type="SMART" id="SM00481"/>
    </source>
</evidence>
<dbReference type="RefSeq" id="WP_344731287.1">
    <property type="nucleotide sequence ID" value="NZ_BAAAZH010000001.1"/>
</dbReference>
<dbReference type="PANTHER" id="PTHR32294">
    <property type="entry name" value="DNA POLYMERASE III SUBUNIT ALPHA"/>
    <property type="match status" value="1"/>
</dbReference>
<dbReference type="Pfam" id="PF14579">
    <property type="entry name" value="HHH_6"/>
    <property type="match status" value="1"/>
</dbReference>
<comment type="similarity">
    <text evidence="2">Belongs to the DNA polymerase type-C family. DnaE subfamily.</text>
</comment>
<evidence type="ECO:0000256" key="5">
    <source>
        <dbReference type="ARBA" id="ARBA00022679"/>
    </source>
</evidence>
<keyword evidence="5" id="KW-0808">Transferase</keyword>